<name>A0A7X6B7R0_9SPHN</name>
<comment type="caution">
    <text evidence="1">The sequence shown here is derived from an EMBL/GenBank/DDBJ whole genome shotgun (WGS) entry which is preliminary data.</text>
</comment>
<evidence type="ECO:0000313" key="2">
    <source>
        <dbReference type="Proteomes" id="UP000535078"/>
    </source>
</evidence>
<dbReference type="Proteomes" id="UP000535078">
    <property type="component" value="Unassembled WGS sequence"/>
</dbReference>
<dbReference type="EMBL" id="JAATIT010000001">
    <property type="protein sequence ID" value="NJB88579.1"/>
    <property type="molecule type" value="Genomic_DNA"/>
</dbReference>
<proteinExistence type="predicted"/>
<reference evidence="1 2" key="1">
    <citation type="submission" date="2020-03" db="EMBL/GenBank/DDBJ databases">
        <title>Genomic Encyclopedia of Type Strains, Phase IV (KMG-IV): sequencing the most valuable type-strain genomes for metagenomic binning, comparative biology and taxonomic classification.</title>
        <authorList>
            <person name="Goeker M."/>
        </authorList>
    </citation>
    <scope>NUCLEOTIDE SEQUENCE [LARGE SCALE GENOMIC DNA]</scope>
    <source>
        <strain evidence="1 2">DSM 25229</strain>
    </source>
</reference>
<sequence>MEISALIEQQIERDRRRGFRVDFETDAAREEQLTHDLIGLFGEVGEFSNLLKKVTLARTTRGYAGPTLSEASPDLRDELADAAIYIFRLVTILGGDLERDILAKIERNDERYRNLER</sequence>
<dbReference type="Gene3D" id="1.10.287.1080">
    <property type="entry name" value="MazG-like"/>
    <property type="match status" value="1"/>
</dbReference>
<protein>
    <submittedName>
        <fullName evidence="1">NTP pyrophosphatase (Non-canonical NTP hydrolase)</fullName>
    </submittedName>
</protein>
<gene>
    <name evidence="1" type="ORF">GGR90_000731</name>
</gene>
<keyword evidence="2" id="KW-1185">Reference proteome</keyword>
<dbReference type="SUPFAM" id="SSF101386">
    <property type="entry name" value="all-alpha NTP pyrophosphatases"/>
    <property type="match status" value="1"/>
</dbReference>
<dbReference type="AlphaFoldDB" id="A0A7X6B7R0"/>
<evidence type="ECO:0000313" key="1">
    <source>
        <dbReference type="EMBL" id="NJB88579.1"/>
    </source>
</evidence>
<keyword evidence="1" id="KW-0378">Hydrolase</keyword>
<accession>A0A7X6B7R0</accession>
<organism evidence="1 2">
    <name type="scientific">Sphingopyxis italica</name>
    <dbReference type="NCBI Taxonomy" id="1129133"/>
    <lineage>
        <taxon>Bacteria</taxon>
        <taxon>Pseudomonadati</taxon>
        <taxon>Pseudomonadota</taxon>
        <taxon>Alphaproteobacteria</taxon>
        <taxon>Sphingomonadales</taxon>
        <taxon>Sphingomonadaceae</taxon>
        <taxon>Sphingopyxis</taxon>
    </lineage>
</organism>
<dbReference type="GO" id="GO:0016787">
    <property type="term" value="F:hydrolase activity"/>
    <property type="evidence" value="ECO:0007669"/>
    <property type="project" value="UniProtKB-KW"/>
</dbReference>
<dbReference type="RefSeq" id="WP_167919420.1">
    <property type="nucleotide sequence ID" value="NZ_JAATIT010000001.1"/>
</dbReference>